<dbReference type="CDD" id="cd00051">
    <property type="entry name" value="EFh"/>
    <property type="match status" value="2"/>
</dbReference>
<accession>A0A210PF14</accession>
<evidence type="ECO:0000256" key="1">
    <source>
        <dbReference type="ARBA" id="ARBA00022737"/>
    </source>
</evidence>
<proteinExistence type="predicted"/>
<dbReference type="EMBL" id="NEDP02076742">
    <property type="protein sequence ID" value="OWF35080.1"/>
    <property type="molecule type" value="Genomic_DNA"/>
</dbReference>
<dbReference type="AlphaFoldDB" id="A0A210PF14"/>
<keyword evidence="1" id="KW-0677">Repeat</keyword>
<reference evidence="5 6" key="1">
    <citation type="journal article" date="2017" name="Nat. Ecol. Evol.">
        <title>Scallop genome provides insights into evolution of bilaterian karyotype and development.</title>
        <authorList>
            <person name="Wang S."/>
            <person name="Zhang J."/>
            <person name="Jiao W."/>
            <person name="Li J."/>
            <person name="Xun X."/>
            <person name="Sun Y."/>
            <person name="Guo X."/>
            <person name="Huan P."/>
            <person name="Dong B."/>
            <person name="Zhang L."/>
            <person name="Hu X."/>
            <person name="Sun X."/>
            <person name="Wang J."/>
            <person name="Zhao C."/>
            <person name="Wang Y."/>
            <person name="Wang D."/>
            <person name="Huang X."/>
            <person name="Wang R."/>
            <person name="Lv J."/>
            <person name="Li Y."/>
            <person name="Zhang Z."/>
            <person name="Liu B."/>
            <person name="Lu W."/>
            <person name="Hui Y."/>
            <person name="Liang J."/>
            <person name="Zhou Z."/>
            <person name="Hou R."/>
            <person name="Li X."/>
            <person name="Liu Y."/>
            <person name="Li H."/>
            <person name="Ning X."/>
            <person name="Lin Y."/>
            <person name="Zhao L."/>
            <person name="Xing Q."/>
            <person name="Dou J."/>
            <person name="Li Y."/>
            <person name="Mao J."/>
            <person name="Guo H."/>
            <person name="Dou H."/>
            <person name="Li T."/>
            <person name="Mu C."/>
            <person name="Jiang W."/>
            <person name="Fu Q."/>
            <person name="Fu X."/>
            <person name="Miao Y."/>
            <person name="Liu J."/>
            <person name="Yu Q."/>
            <person name="Li R."/>
            <person name="Liao H."/>
            <person name="Li X."/>
            <person name="Kong Y."/>
            <person name="Jiang Z."/>
            <person name="Chourrout D."/>
            <person name="Li R."/>
            <person name="Bao Z."/>
        </authorList>
    </citation>
    <scope>NUCLEOTIDE SEQUENCE [LARGE SCALE GENOMIC DNA]</scope>
    <source>
        <strain evidence="5 6">PY_sf001</strain>
    </source>
</reference>
<dbReference type="PANTHER" id="PTHR23048">
    <property type="entry name" value="MYOSIN LIGHT CHAIN 1, 3"/>
    <property type="match status" value="1"/>
</dbReference>
<dbReference type="Gene3D" id="1.10.238.10">
    <property type="entry name" value="EF-hand"/>
    <property type="match status" value="2"/>
</dbReference>
<evidence type="ECO:0000256" key="3">
    <source>
        <dbReference type="ARBA" id="ARBA00023179"/>
    </source>
</evidence>
<dbReference type="OrthoDB" id="26525at2759"/>
<organism evidence="5 6">
    <name type="scientific">Mizuhopecten yessoensis</name>
    <name type="common">Japanese scallop</name>
    <name type="synonym">Patinopecten yessoensis</name>
    <dbReference type="NCBI Taxonomy" id="6573"/>
    <lineage>
        <taxon>Eukaryota</taxon>
        <taxon>Metazoa</taxon>
        <taxon>Spiralia</taxon>
        <taxon>Lophotrochozoa</taxon>
        <taxon>Mollusca</taxon>
        <taxon>Bivalvia</taxon>
        <taxon>Autobranchia</taxon>
        <taxon>Pteriomorphia</taxon>
        <taxon>Pectinida</taxon>
        <taxon>Pectinoidea</taxon>
        <taxon>Pectinidae</taxon>
        <taxon>Mizuhopecten</taxon>
    </lineage>
</organism>
<keyword evidence="2" id="KW-0106">Calcium</keyword>
<feature type="domain" description="EF-hand" evidence="4">
    <location>
        <begin position="63"/>
        <end position="98"/>
    </location>
</feature>
<evidence type="ECO:0000256" key="2">
    <source>
        <dbReference type="ARBA" id="ARBA00022837"/>
    </source>
</evidence>
<protein>
    <submittedName>
        <fullName evidence="5">Calmodulin</fullName>
    </submittedName>
</protein>
<name>A0A210PF14_MIZYE</name>
<dbReference type="GO" id="GO:0005509">
    <property type="term" value="F:calcium ion binding"/>
    <property type="evidence" value="ECO:0007669"/>
    <property type="project" value="InterPro"/>
</dbReference>
<keyword evidence="3" id="KW-0514">Muscle protein</keyword>
<sequence>MSRPKRQPVPFAKSFEKAGKKYGFNRDKVRELHDTFCVFDKNGDGMITADELGTVLFKLGQRPSANVLNGLMRSVDVDRSGSIDFEEFLEIFTRKLSIDPEKELHEVFEVFDNDKDGGICPDELYTVLQKLGESITRDEAEAMIKEADNDMDGKVDYRGNYSPVTYNVYRNFIK</sequence>
<dbReference type="Pfam" id="PF13499">
    <property type="entry name" value="EF-hand_7"/>
    <property type="match status" value="2"/>
</dbReference>
<dbReference type="PANTHER" id="PTHR23048:SF0">
    <property type="entry name" value="CALMODULIN LIKE 3"/>
    <property type="match status" value="1"/>
</dbReference>
<gene>
    <name evidence="5" type="ORF">KP79_PYT13386</name>
</gene>
<dbReference type="InterPro" id="IPR011992">
    <property type="entry name" value="EF-hand-dom_pair"/>
</dbReference>
<evidence type="ECO:0000313" key="6">
    <source>
        <dbReference type="Proteomes" id="UP000242188"/>
    </source>
</evidence>
<keyword evidence="6" id="KW-1185">Reference proteome</keyword>
<dbReference type="SMART" id="SM00054">
    <property type="entry name" value="EFh"/>
    <property type="match status" value="3"/>
</dbReference>
<comment type="caution">
    <text evidence="5">The sequence shown here is derived from an EMBL/GenBank/DDBJ whole genome shotgun (WGS) entry which is preliminary data.</text>
</comment>
<dbReference type="PROSITE" id="PS00018">
    <property type="entry name" value="EF_HAND_1"/>
    <property type="match status" value="2"/>
</dbReference>
<dbReference type="Proteomes" id="UP000242188">
    <property type="component" value="Unassembled WGS sequence"/>
</dbReference>
<dbReference type="STRING" id="6573.A0A210PF14"/>
<dbReference type="FunFam" id="1.10.238.10:FF:000001">
    <property type="entry name" value="Calmodulin 1"/>
    <property type="match status" value="1"/>
</dbReference>
<dbReference type="SUPFAM" id="SSF47473">
    <property type="entry name" value="EF-hand"/>
    <property type="match status" value="1"/>
</dbReference>
<dbReference type="PROSITE" id="PS50222">
    <property type="entry name" value="EF_HAND_2"/>
    <property type="match status" value="3"/>
</dbReference>
<dbReference type="GO" id="GO:0016460">
    <property type="term" value="C:myosin II complex"/>
    <property type="evidence" value="ECO:0007669"/>
    <property type="project" value="TreeGrafter"/>
</dbReference>
<dbReference type="InterPro" id="IPR018247">
    <property type="entry name" value="EF_Hand_1_Ca_BS"/>
</dbReference>
<dbReference type="InterPro" id="IPR002048">
    <property type="entry name" value="EF_hand_dom"/>
</dbReference>
<feature type="domain" description="EF-hand" evidence="4">
    <location>
        <begin position="27"/>
        <end position="62"/>
    </location>
</feature>
<feature type="domain" description="EF-hand" evidence="4">
    <location>
        <begin position="99"/>
        <end position="134"/>
    </location>
</feature>
<evidence type="ECO:0000313" key="5">
    <source>
        <dbReference type="EMBL" id="OWF35080.1"/>
    </source>
</evidence>
<dbReference type="InterPro" id="IPR050230">
    <property type="entry name" value="CALM/Myosin/TropC-like"/>
</dbReference>
<evidence type="ECO:0000259" key="4">
    <source>
        <dbReference type="PROSITE" id="PS50222"/>
    </source>
</evidence>